<dbReference type="Proteomes" id="UP000275267">
    <property type="component" value="Unassembled WGS sequence"/>
</dbReference>
<sequence>MIEWSALTSIGVYEKHDESSFFWRGPTPQSTGLNGPAHLAAFPCFFLRLPRFLFHPRRDRWATRRVVDQAVRPRIKPKRRSASKVVDSWFVTSSFLRPFCRRRPSPGVDGEPPGAEASAARVPDGEPLQRKGAAGLHRIRRRMRRRHRRWPTHLPRYDIWASASYECYKRRDRCLFWCHKLRTSGFKNIEAGIGCGVGIGYGFGIGIALKPRVLHGIQSSVGEIMSKLTSKLKDTPDMLSASNPMACSLSSNQQTHTGMHTDLEAKTAESNLKHTTSYEMSRVLQPTEPEALTGSRTEKVIANFLQNPLFQNDTKMDYRDAPGNLQGMDNVLQLVLKHQRVIEDLREENENLRQILVEELKVSPTKLQIDRKNGVKAYYPCSDCFECRRRSRKTTR</sequence>
<feature type="region of interest" description="Disordered" evidence="2">
    <location>
        <begin position="102"/>
        <end position="137"/>
    </location>
</feature>
<accession>A0A3L6TRQ4</accession>
<feature type="coiled-coil region" evidence="1">
    <location>
        <begin position="328"/>
        <end position="362"/>
    </location>
</feature>
<evidence type="ECO:0000313" key="3">
    <source>
        <dbReference type="EMBL" id="RLN42830.1"/>
    </source>
</evidence>
<organism evidence="3 4">
    <name type="scientific">Panicum miliaceum</name>
    <name type="common">Proso millet</name>
    <name type="synonym">Broomcorn millet</name>
    <dbReference type="NCBI Taxonomy" id="4540"/>
    <lineage>
        <taxon>Eukaryota</taxon>
        <taxon>Viridiplantae</taxon>
        <taxon>Streptophyta</taxon>
        <taxon>Embryophyta</taxon>
        <taxon>Tracheophyta</taxon>
        <taxon>Spermatophyta</taxon>
        <taxon>Magnoliopsida</taxon>
        <taxon>Liliopsida</taxon>
        <taxon>Poales</taxon>
        <taxon>Poaceae</taxon>
        <taxon>PACMAD clade</taxon>
        <taxon>Panicoideae</taxon>
        <taxon>Panicodae</taxon>
        <taxon>Paniceae</taxon>
        <taxon>Panicinae</taxon>
        <taxon>Panicum</taxon>
        <taxon>Panicum sect. Panicum</taxon>
    </lineage>
</organism>
<reference evidence="4" key="1">
    <citation type="journal article" date="2019" name="Nat. Commun.">
        <title>The genome of broomcorn millet.</title>
        <authorList>
            <person name="Zou C."/>
            <person name="Miki D."/>
            <person name="Li D."/>
            <person name="Tang Q."/>
            <person name="Xiao L."/>
            <person name="Rajput S."/>
            <person name="Deng P."/>
            <person name="Jia W."/>
            <person name="Huang R."/>
            <person name="Zhang M."/>
            <person name="Sun Y."/>
            <person name="Hu J."/>
            <person name="Fu X."/>
            <person name="Schnable P.S."/>
            <person name="Li F."/>
            <person name="Zhang H."/>
            <person name="Feng B."/>
            <person name="Zhu X."/>
            <person name="Liu R."/>
            <person name="Schnable J.C."/>
            <person name="Zhu J.-K."/>
            <person name="Zhang H."/>
        </authorList>
    </citation>
    <scope>NUCLEOTIDE SEQUENCE [LARGE SCALE GENOMIC DNA]</scope>
</reference>
<protein>
    <submittedName>
        <fullName evidence="3">Uncharacterized protein</fullName>
    </submittedName>
</protein>
<evidence type="ECO:0000256" key="1">
    <source>
        <dbReference type="SAM" id="Coils"/>
    </source>
</evidence>
<dbReference type="AlphaFoldDB" id="A0A3L6TRQ4"/>
<dbReference type="STRING" id="4540.A0A3L6TRQ4"/>
<dbReference type="PANTHER" id="PTHR36051">
    <property type="entry name" value="DYNAMIN"/>
    <property type="match status" value="1"/>
</dbReference>
<comment type="caution">
    <text evidence="3">The sequence shown here is derived from an EMBL/GenBank/DDBJ whole genome shotgun (WGS) entry which is preliminary data.</text>
</comment>
<dbReference type="PANTHER" id="PTHR36051:SF2">
    <property type="entry name" value="DYNAMIN"/>
    <property type="match status" value="1"/>
</dbReference>
<keyword evidence="1" id="KW-0175">Coiled coil</keyword>
<evidence type="ECO:0000256" key="2">
    <source>
        <dbReference type="SAM" id="MobiDB-lite"/>
    </source>
</evidence>
<keyword evidence="4" id="KW-1185">Reference proteome</keyword>
<evidence type="ECO:0000313" key="4">
    <source>
        <dbReference type="Proteomes" id="UP000275267"/>
    </source>
</evidence>
<dbReference type="EMBL" id="PQIB02000001">
    <property type="protein sequence ID" value="RLN42830.1"/>
    <property type="molecule type" value="Genomic_DNA"/>
</dbReference>
<name>A0A3L6TRQ4_PANMI</name>
<proteinExistence type="predicted"/>
<gene>
    <name evidence="3" type="ORF">C2845_PM01G21700</name>
</gene>
<dbReference type="OrthoDB" id="1934430at2759"/>